<keyword evidence="1" id="KW-0812">Transmembrane</keyword>
<proteinExistence type="predicted"/>
<reference evidence="2 3" key="1">
    <citation type="submission" date="2017-07" db="EMBL/GenBank/DDBJ databases">
        <title>Genome Sequence of Arenibacter algicola Strain SMS7 Isolated from a culture of the Diatom Skeletonema marinoi.</title>
        <authorList>
            <person name="Topel M."/>
            <person name="Pinder M.I.M."/>
            <person name="Johansson O.N."/>
            <person name="Kourtchenko O."/>
            <person name="Godhe A."/>
            <person name="Clarke A.K."/>
        </authorList>
    </citation>
    <scope>NUCLEOTIDE SEQUENCE [LARGE SCALE GENOMIC DNA]</scope>
    <source>
        <strain evidence="2 3">SMS7</strain>
    </source>
</reference>
<dbReference type="AlphaFoldDB" id="A0A221UV76"/>
<name>A0A221UV76_9FLAO</name>
<evidence type="ECO:0000313" key="3">
    <source>
        <dbReference type="Proteomes" id="UP000204551"/>
    </source>
</evidence>
<organism evidence="2 3">
    <name type="scientific">Arenibacter algicola</name>
    <dbReference type="NCBI Taxonomy" id="616991"/>
    <lineage>
        <taxon>Bacteria</taxon>
        <taxon>Pseudomonadati</taxon>
        <taxon>Bacteroidota</taxon>
        <taxon>Flavobacteriia</taxon>
        <taxon>Flavobacteriales</taxon>
        <taxon>Flavobacteriaceae</taxon>
        <taxon>Arenibacter</taxon>
    </lineage>
</organism>
<protein>
    <submittedName>
        <fullName evidence="2">Uncharacterized protein</fullName>
    </submittedName>
</protein>
<evidence type="ECO:0000313" key="2">
    <source>
        <dbReference type="EMBL" id="ASO05244.1"/>
    </source>
</evidence>
<dbReference type="EMBL" id="CP022515">
    <property type="protein sequence ID" value="ASO05244.1"/>
    <property type="molecule type" value="Genomic_DNA"/>
</dbReference>
<keyword evidence="1" id="KW-1133">Transmembrane helix</keyword>
<evidence type="ECO:0000256" key="1">
    <source>
        <dbReference type="SAM" id="Phobius"/>
    </source>
</evidence>
<keyword evidence="1" id="KW-0472">Membrane</keyword>
<gene>
    <name evidence="2" type="ORF">AREALGSMS7_01780</name>
</gene>
<accession>A0A221UV76</accession>
<dbReference type="Proteomes" id="UP000204551">
    <property type="component" value="Chromosome"/>
</dbReference>
<sequence length="132" mass="15444">MDTETKNFKAVKNWIIIVLIITVSSYGIYSGVEDLKYGKEIWTDESRGILIEKCMEDSQDMAVKYRKLTFDYCVCFTEKIQSEFTQQEYIKISEKPIEIQKEKLLPSFKSCLTEYQQKIKEAKTKASAQQNL</sequence>
<feature type="transmembrane region" description="Helical" evidence="1">
    <location>
        <begin position="14"/>
        <end position="32"/>
    </location>
</feature>
<dbReference type="KEGG" id="aalg:AREALGSMS7_01780"/>